<name>A0ABP6QKW8_9ACTN</name>
<protein>
    <submittedName>
        <fullName evidence="1">Uncharacterized protein</fullName>
    </submittedName>
</protein>
<evidence type="ECO:0000313" key="1">
    <source>
        <dbReference type="EMBL" id="GAA3236721.1"/>
    </source>
</evidence>
<accession>A0ABP6QKW8</accession>
<gene>
    <name evidence="1" type="ORF">GCM10010468_71070</name>
</gene>
<dbReference type="EMBL" id="BAAAUV010000031">
    <property type="protein sequence ID" value="GAA3236721.1"/>
    <property type="molecule type" value="Genomic_DNA"/>
</dbReference>
<organism evidence="1 2">
    <name type="scientific">Actinocorallia longicatena</name>
    <dbReference type="NCBI Taxonomy" id="111803"/>
    <lineage>
        <taxon>Bacteria</taxon>
        <taxon>Bacillati</taxon>
        <taxon>Actinomycetota</taxon>
        <taxon>Actinomycetes</taxon>
        <taxon>Streptosporangiales</taxon>
        <taxon>Thermomonosporaceae</taxon>
        <taxon>Actinocorallia</taxon>
    </lineage>
</organism>
<dbReference type="Proteomes" id="UP001501237">
    <property type="component" value="Unassembled WGS sequence"/>
</dbReference>
<proteinExistence type="predicted"/>
<reference evidence="2" key="1">
    <citation type="journal article" date="2019" name="Int. J. Syst. Evol. Microbiol.">
        <title>The Global Catalogue of Microorganisms (GCM) 10K type strain sequencing project: providing services to taxonomists for standard genome sequencing and annotation.</title>
        <authorList>
            <consortium name="The Broad Institute Genomics Platform"/>
            <consortium name="The Broad Institute Genome Sequencing Center for Infectious Disease"/>
            <person name="Wu L."/>
            <person name="Ma J."/>
        </authorList>
    </citation>
    <scope>NUCLEOTIDE SEQUENCE [LARGE SCALE GENOMIC DNA]</scope>
    <source>
        <strain evidence="2">JCM 9377</strain>
    </source>
</reference>
<keyword evidence="2" id="KW-1185">Reference proteome</keyword>
<evidence type="ECO:0000313" key="2">
    <source>
        <dbReference type="Proteomes" id="UP001501237"/>
    </source>
</evidence>
<sequence>MKHRSRKHRKNRRRAEFAADVAVDAVETAEASWSVLQILGFPFRVLARVVLD</sequence>
<dbReference type="RefSeq" id="WP_344837419.1">
    <property type="nucleotide sequence ID" value="NZ_BAAAUV010000031.1"/>
</dbReference>
<comment type="caution">
    <text evidence="1">The sequence shown here is derived from an EMBL/GenBank/DDBJ whole genome shotgun (WGS) entry which is preliminary data.</text>
</comment>